<proteinExistence type="predicted"/>
<evidence type="ECO:0000259" key="2">
    <source>
        <dbReference type="SMART" id="SM00458"/>
    </source>
</evidence>
<feature type="signal peptide" evidence="1">
    <location>
        <begin position="1"/>
        <end position="34"/>
    </location>
</feature>
<name>A0A246REK0_9ACTN</name>
<dbReference type="Gene3D" id="2.80.10.50">
    <property type="match status" value="1"/>
</dbReference>
<dbReference type="InterPro" id="IPR000772">
    <property type="entry name" value="Ricin_B_lectin"/>
</dbReference>
<feature type="domain" description="Ricin B lectin" evidence="2">
    <location>
        <begin position="40"/>
        <end position="174"/>
    </location>
</feature>
<protein>
    <recommendedName>
        <fullName evidence="2">Ricin B lectin domain-containing protein</fullName>
    </recommendedName>
</protein>
<dbReference type="SUPFAM" id="SSF50370">
    <property type="entry name" value="Ricin B-like lectins"/>
    <property type="match status" value="1"/>
</dbReference>
<dbReference type="AlphaFoldDB" id="A0A246REK0"/>
<reference evidence="3 4" key="1">
    <citation type="submission" date="2017-03" db="EMBL/GenBank/DDBJ databases">
        <title>Whole genome sequence of Micromonospora wenchangensis, isolated from mangrove soil.</title>
        <authorList>
            <person name="Yang H."/>
        </authorList>
    </citation>
    <scope>NUCLEOTIDE SEQUENCE [LARGE SCALE GENOMIC DNA]</scope>
    <source>
        <strain evidence="3 4">CCTCC AA 2012002</strain>
    </source>
</reference>
<dbReference type="EMBL" id="MZMV01000070">
    <property type="protein sequence ID" value="OWV00275.1"/>
    <property type="molecule type" value="Genomic_DNA"/>
</dbReference>
<keyword evidence="4" id="KW-1185">Reference proteome</keyword>
<evidence type="ECO:0000313" key="4">
    <source>
        <dbReference type="Proteomes" id="UP000197174"/>
    </source>
</evidence>
<comment type="caution">
    <text evidence="3">The sequence shown here is derived from an EMBL/GenBank/DDBJ whole genome shotgun (WGS) entry which is preliminary data.</text>
</comment>
<dbReference type="SMART" id="SM00458">
    <property type="entry name" value="RICIN"/>
    <property type="match status" value="1"/>
</dbReference>
<gene>
    <name evidence="3" type="ORF">B5D80_27985</name>
</gene>
<dbReference type="InterPro" id="IPR035992">
    <property type="entry name" value="Ricin_B-like_lectins"/>
</dbReference>
<dbReference type="PROSITE" id="PS50231">
    <property type="entry name" value="RICIN_B_LECTIN"/>
    <property type="match status" value="1"/>
</dbReference>
<sequence>MFRVRSSGSGHGRLLRRAFAAMAAVLLLVVTAPAAPAAAEYPWFTLHSKLNDKCLETKLPSYNGQRANMWSCWGGWNQQWKWSGDQLVNRSTGKCLEILDVNPNNGSYVGEWDCWPGVNQRWYMGDFLPVPVGQEVRNRLNAKCLEIRDSWPGDGAYVGMWDCWRGAATAWQIVY</sequence>
<organism evidence="3 4">
    <name type="scientific">Micromonospora wenchangensis</name>
    <dbReference type="NCBI Taxonomy" id="1185415"/>
    <lineage>
        <taxon>Bacteria</taxon>
        <taxon>Bacillati</taxon>
        <taxon>Actinomycetota</taxon>
        <taxon>Actinomycetes</taxon>
        <taxon>Micromonosporales</taxon>
        <taxon>Micromonosporaceae</taxon>
        <taxon>Micromonospora</taxon>
    </lineage>
</organism>
<keyword evidence="1" id="KW-0732">Signal</keyword>
<evidence type="ECO:0000313" key="3">
    <source>
        <dbReference type="EMBL" id="OWV00275.1"/>
    </source>
</evidence>
<dbReference type="Pfam" id="PF00652">
    <property type="entry name" value="Ricin_B_lectin"/>
    <property type="match status" value="1"/>
</dbReference>
<dbReference type="CDD" id="cd00161">
    <property type="entry name" value="beta-trefoil_Ricin-like"/>
    <property type="match status" value="1"/>
</dbReference>
<dbReference type="Proteomes" id="UP000197174">
    <property type="component" value="Unassembled WGS sequence"/>
</dbReference>
<feature type="chain" id="PRO_5038995129" description="Ricin B lectin domain-containing protein" evidence="1">
    <location>
        <begin position="35"/>
        <end position="175"/>
    </location>
</feature>
<evidence type="ECO:0000256" key="1">
    <source>
        <dbReference type="SAM" id="SignalP"/>
    </source>
</evidence>
<accession>A0A246REK0</accession>